<dbReference type="Proteomes" id="UP000094342">
    <property type="component" value="Unassembled WGS sequence"/>
</dbReference>
<gene>
    <name evidence="1" type="ORF">A8M32_23950</name>
</gene>
<sequence length="85" mass="9027">MAGAMMANGEKCTLDASAGPQAIGKGMARAIRARHRADGRRQSFGMAPQTAIPTKYCEAHLPWYTIYPTVSQFSPAVGANTWGNG</sequence>
<keyword evidence="2" id="KW-1185">Reference proteome</keyword>
<evidence type="ECO:0000313" key="2">
    <source>
        <dbReference type="Proteomes" id="UP000094342"/>
    </source>
</evidence>
<comment type="caution">
    <text evidence="1">The sequence shown here is derived from an EMBL/GenBank/DDBJ whole genome shotgun (WGS) entry which is preliminary data.</text>
</comment>
<proteinExistence type="predicted"/>
<protein>
    <submittedName>
        <fullName evidence="1">Uncharacterized protein</fullName>
    </submittedName>
</protein>
<dbReference type="EMBL" id="LYBW01000063">
    <property type="protein sequence ID" value="ODR88846.1"/>
    <property type="molecule type" value="Genomic_DNA"/>
</dbReference>
<organism evidence="1 2">
    <name type="scientific">Sinorhizobium alkalisoli</name>
    <dbReference type="NCBI Taxonomy" id="1752398"/>
    <lineage>
        <taxon>Bacteria</taxon>
        <taxon>Pseudomonadati</taxon>
        <taxon>Pseudomonadota</taxon>
        <taxon>Alphaproteobacteria</taxon>
        <taxon>Hyphomicrobiales</taxon>
        <taxon>Rhizobiaceae</taxon>
        <taxon>Sinorhizobium/Ensifer group</taxon>
        <taxon>Sinorhizobium</taxon>
    </lineage>
</organism>
<evidence type="ECO:0000313" key="1">
    <source>
        <dbReference type="EMBL" id="ODR88846.1"/>
    </source>
</evidence>
<dbReference type="AlphaFoldDB" id="A0A1E3V7P7"/>
<accession>A0A1E3V7P7</accession>
<reference evidence="2" key="1">
    <citation type="submission" date="2016-05" db="EMBL/GenBank/DDBJ databases">
        <authorList>
            <person name="Li Y."/>
        </authorList>
    </citation>
    <scope>NUCLEOTIDE SEQUENCE [LARGE SCALE GENOMIC DNA]</scope>
    <source>
        <strain evidence="2">YIC4027</strain>
    </source>
</reference>
<name>A0A1E3V7P7_9HYPH</name>
<dbReference type="STRING" id="1752398.A8M32_23950"/>